<keyword evidence="4" id="KW-1185">Reference proteome</keyword>
<feature type="chain" id="PRO_5016242880" evidence="2">
    <location>
        <begin position="27"/>
        <end position="203"/>
    </location>
</feature>
<keyword evidence="1" id="KW-0812">Transmembrane</keyword>
<evidence type="ECO:0000313" key="4">
    <source>
        <dbReference type="Proteomes" id="UP000247811"/>
    </source>
</evidence>
<proteinExistence type="predicted"/>
<reference evidence="3 4" key="1">
    <citation type="submission" date="2018-05" db="EMBL/GenBank/DDBJ databases">
        <title>Genomic Encyclopedia of Type Strains, Phase IV (KMG-IV): sequencing the most valuable type-strain genomes for metagenomic binning, comparative biology and taxonomic classification.</title>
        <authorList>
            <person name="Goeker M."/>
        </authorList>
    </citation>
    <scope>NUCLEOTIDE SEQUENCE [LARGE SCALE GENOMIC DNA]</scope>
    <source>
        <strain evidence="3 4">DSM 566</strain>
    </source>
</reference>
<evidence type="ECO:0000256" key="2">
    <source>
        <dbReference type="SAM" id="SignalP"/>
    </source>
</evidence>
<dbReference type="Proteomes" id="UP000247811">
    <property type="component" value="Unassembled WGS sequence"/>
</dbReference>
<feature type="transmembrane region" description="Helical" evidence="1">
    <location>
        <begin position="115"/>
        <end position="140"/>
    </location>
</feature>
<dbReference type="OrthoDB" id="9808192at2"/>
<keyword evidence="1" id="KW-1133">Transmembrane helix</keyword>
<evidence type="ECO:0000313" key="3">
    <source>
        <dbReference type="EMBL" id="PXW92868.1"/>
    </source>
</evidence>
<dbReference type="RefSeq" id="WP_110402240.1">
    <property type="nucleotide sequence ID" value="NZ_QJJS01000022.1"/>
</dbReference>
<keyword evidence="2" id="KW-0732">Signal</keyword>
<feature type="signal peptide" evidence="2">
    <location>
        <begin position="1"/>
        <end position="26"/>
    </location>
</feature>
<protein>
    <submittedName>
        <fullName evidence="3">Urease accessory protein</fullName>
    </submittedName>
</protein>
<comment type="caution">
    <text evidence="3">The sequence shown here is derived from an EMBL/GenBank/DDBJ whole genome shotgun (WGS) entry which is preliminary data.</text>
</comment>
<feature type="transmembrane region" description="Helical" evidence="1">
    <location>
        <begin position="152"/>
        <end position="176"/>
    </location>
</feature>
<dbReference type="EMBL" id="QJJS01000022">
    <property type="protein sequence ID" value="PXW92868.1"/>
    <property type="molecule type" value="Genomic_DNA"/>
</dbReference>
<keyword evidence="1" id="KW-0472">Membrane</keyword>
<accession>A0A318H6H0</accession>
<organism evidence="3 4">
    <name type="scientific">Sphaerotilus hippei</name>
    <dbReference type="NCBI Taxonomy" id="744406"/>
    <lineage>
        <taxon>Bacteria</taxon>
        <taxon>Pseudomonadati</taxon>
        <taxon>Pseudomonadota</taxon>
        <taxon>Betaproteobacteria</taxon>
        <taxon>Burkholderiales</taxon>
        <taxon>Sphaerotilaceae</taxon>
        <taxon>Sphaerotilus</taxon>
    </lineage>
</organism>
<feature type="transmembrane region" description="Helical" evidence="1">
    <location>
        <begin position="73"/>
        <end position="95"/>
    </location>
</feature>
<feature type="transmembrane region" description="Helical" evidence="1">
    <location>
        <begin position="42"/>
        <end position="61"/>
    </location>
</feature>
<dbReference type="InterPro" id="IPR007038">
    <property type="entry name" value="HupE_UreJ"/>
</dbReference>
<feature type="transmembrane region" description="Helical" evidence="1">
    <location>
        <begin position="182"/>
        <end position="202"/>
    </location>
</feature>
<evidence type="ECO:0000256" key="1">
    <source>
        <dbReference type="SAM" id="Phobius"/>
    </source>
</evidence>
<dbReference type="Pfam" id="PF04955">
    <property type="entry name" value="HupE_UreJ"/>
    <property type="match status" value="1"/>
</dbReference>
<name>A0A318H6H0_9BURK</name>
<dbReference type="PIRSF" id="PIRSF016919">
    <property type="entry name" value="HupE_UreJ"/>
    <property type="match status" value="1"/>
</dbReference>
<dbReference type="AlphaFoldDB" id="A0A318H6H0"/>
<sequence>MNITLSRLLRRALPVAGLLATASAGAHTGVDAGSHHGLLSGFAHPITGLDHLAAMIGVGLWSAISAPAVDRRMLWAPLSFALMLLAGALLGYAGIELPAVEPMIAASVLLLGLLATARLALPGAAAAALVGAFAVFHGVAHGLELGQANAGLAALAGMVMATALLHGTGLAIGITLRERNVWLPRLAGTAVTLFGAALVGGWA</sequence>
<gene>
    <name evidence="3" type="ORF">C7444_12243</name>
</gene>